<evidence type="ECO:0000313" key="1">
    <source>
        <dbReference type="EMBL" id="MDA3630049.1"/>
    </source>
</evidence>
<keyword evidence="2" id="KW-1185">Reference proteome</keyword>
<accession>A0ABT4V7X1</accession>
<proteinExistence type="predicted"/>
<comment type="caution">
    <text evidence="1">The sequence shown here is derived from an EMBL/GenBank/DDBJ whole genome shotgun (WGS) entry which is preliminary data.</text>
</comment>
<reference evidence="1 2" key="1">
    <citation type="submission" date="2022-11" db="EMBL/GenBank/DDBJ databases">
        <title>Draft genome sequence of Saccharopolyspora sp. WRP15-2 isolated from rhizosphere soils of wild rice in Thailand.</title>
        <authorList>
            <person name="Duangmal K."/>
            <person name="Kammanee S."/>
            <person name="Muangham S."/>
        </authorList>
    </citation>
    <scope>NUCLEOTIDE SEQUENCE [LARGE SCALE GENOMIC DNA]</scope>
    <source>
        <strain evidence="1 2">WRP15-2</strain>
    </source>
</reference>
<protein>
    <recommendedName>
        <fullName evidence="3">PE domain-containing protein</fullName>
    </recommendedName>
</protein>
<dbReference type="EMBL" id="JAQGLA010000085">
    <property type="protein sequence ID" value="MDA3630049.1"/>
    <property type="molecule type" value="Genomic_DNA"/>
</dbReference>
<name>A0ABT4V7X1_9PSEU</name>
<evidence type="ECO:0008006" key="3">
    <source>
        <dbReference type="Google" id="ProtNLM"/>
    </source>
</evidence>
<evidence type="ECO:0000313" key="2">
    <source>
        <dbReference type="Proteomes" id="UP001210380"/>
    </source>
</evidence>
<dbReference type="Proteomes" id="UP001210380">
    <property type="component" value="Unassembled WGS sequence"/>
</dbReference>
<gene>
    <name evidence="1" type="ORF">OU415_31800</name>
</gene>
<organism evidence="1 2">
    <name type="scientific">Saccharopolyspora oryzae</name>
    <dbReference type="NCBI Taxonomy" id="2997343"/>
    <lineage>
        <taxon>Bacteria</taxon>
        <taxon>Bacillati</taxon>
        <taxon>Actinomycetota</taxon>
        <taxon>Actinomycetes</taxon>
        <taxon>Pseudonocardiales</taxon>
        <taxon>Pseudonocardiaceae</taxon>
        <taxon>Saccharopolyspora</taxon>
    </lineage>
</organism>
<sequence length="122" mass="13137">MTTPAPPPPPSPGGGQTLTVNKDNVLEVRKVILAAAEEAQQKLRDLMPSLVVSAPGEDEVSATSAAVWTANLVGNQDSHYARLQQYVDNVIDLGRQLEEAAKQYGYTDEEIVASFNVQQGQM</sequence>
<dbReference type="RefSeq" id="WP_270953183.1">
    <property type="nucleotide sequence ID" value="NZ_JAQGLA010000085.1"/>
</dbReference>